<dbReference type="GO" id="GO:0006548">
    <property type="term" value="P:L-histidine catabolic process"/>
    <property type="evidence" value="ECO:0007669"/>
    <property type="project" value="UniProtKB-UniRule"/>
</dbReference>
<dbReference type="CDD" id="cd00332">
    <property type="entry name" value="PAL-HAL"/>
    <property type="match status" value="1"/>
</dbReference>
<protein>
    <recommendedName>
        <fullName evidence="2 6">Histidine ammonia-lyase</fullName>
        <ecNumber evidence="2 6">4.3.1.3</ecNumber>
    </recommendedName>
</protein>
<evidence type="ECO:0000256" key="2">
    <source>
        <dbReference type="ARBA" id="ARBA00012994"/>
    </source>
</evidence>
<dbReference type="InterPro" id="IPR001106">
    <property type="entry name" value="Aromatic_Lyase"/>
</dbReference>
<comment type="pathway">
    <text evidence="1 8">Amino-acid degradation; L-histidine degradation into L-glutamate; N-formimidoyl-L-glutamate from L-histidine: step 1/3.</text>
</comment>
<evidence type="ECO:0000256" key="4">
    <source>
        <dbReference type="ARBA" id="ARBA00023239"/>
    </source>
</evidence>
<reference evidence="10 11" key="1">
    <citation type="submission" date="2020-10" db="EMBL/GenBank/DDBJ databases">
        <title>Ca. Dormibacterota MAGs.</title>
        <authorList>
            <person name="Montgomery K."/>
        </authorList>
    </citation>
    <scope>NUCLEOTIDE SEQUENCE [LARGE SCALE GENOMIC DNA]</scope>
    <source>
        <strain evidence="10">Mitchell_Peninsula_5</strain>
    </source>
</reference>
<evidence type="ECO:0000256" key="7">
    <source>
        <dbReference type="RuleBase" id="RU003954"/>
    </source>
</evidence>
<dbReference type="Pfam" id="PF00221">
    <property type="entry name" value="Lyase_aromatic"/>
    <property type="match status" value="1"/>
</dbReference>
<dbReference type="PROSITE" id="PS00488">
    <property type="entry name" value="PAL_HISTIDASE"/>
    <property type="match status" value="1"/>
</dbReference>
<name>A0A934KDY9_9BACT</name>
<keyword evidence="4 7" id="KW-0456">Lyase</keyword>
<comment type="catalytic activity">
    <reaction evidence="5 8">
        <text>L-histidine = trans-urocanate + NH4(+)</text>
        <dbReference type="Rhea" id="RHEA:21232"/>
        <dbReference type="ChEBI" id="CHEBI:17771"/>
        <dbReference type="ChEBI" id="CHEBI:28938"/>
        <dbReference type="ChEBI" id="CHEBI:57595"/>
        <dbReference type="EC" id="4.3.1.3"/>
    </reaction>
</comment>
<dbReference type="InterPro" id="IPR005921">
    <property type="entry name" value="HutH"/>
</dbReference>
<dbReference type="Gene3D" id="1.10.275.10">
    <property type="entry name" value="Fumarase/aspartase (N-terminal domain)"/>
    <property type="match status" value="1"/>
</dbReference>
<proteinExistence type="inferred from homology"/>
<evidence type="ECO:0000256" key="9">
    <source>
        <dbReference type="RuleBase" id="RU004480"/>
    </source>
</evidence>
<keyword evidence="3 8" id="KW-0369">Histidine metabolism</keyword>
<dbReference type="PANTHER" id="PTHR10362">
    <property type="entry name" value="HISTIDINE AMMONIA-LYASE"/>
    <property type="match status" value="1"/>
</dbReference>
<dbReference type="SUPFAM" id="SSF48557">
    <property type="entry name" value="L-aspartase-like"/>
    <property type="match status" value="1"/>
</dbReference>
<dbReference type="InterPro" id="IPR008948">
    <property type="entry name" value="L-Aspartase-like"/>
</dbReference>
<comment type="similarity">
    <text evidence="7">Belongs to the PAL/histidase family.</text>
</comment>
<evidence type="ECO:0000256" key="5">
    <source>
        <dbReference type="ARBA" id="ARBA00049269"/>
    </source>
</evidence>
<dbReference type="Proteomes" id="UP000614410">
    <property type="component" value="Unassembled WGS sequence"/>
</dbReference>
<gene>
    <name evidence="10" type="primary">hutH</name>
    <name evidence="10" type="ORF">JF887_04455</name>
</gene>
<dbReference type="NCBIfam" id="NF006871">
    <property type="entry name" value="PRK09367.1"/>
    <property type="match status" value="1"/>
</dbReference>
<evidence type="ECO:0000256" key="1">
    <source>
        <dbReference type="ARBA" id="ARBA00005113"/>
    </source>
</evidence>
<dbReference type="AlphaFoldDB" id="A0A934KDY9"/>
<dbReference type="InterPro" id="IPR022313">
    <property type="entry name" value="Phe/His_NH3-lyase_AS"/>
</dbReference>
<dbReference type="GO" id="GO:0004397">
    <property type="term" value="F:histidine ammonia-lyase activity"/>
    <property type="evidence" value="ECO:0007669"/>
    <property type="project" value="UniProtKB-UniRule"/>
</dbReference>
<dbReference type="NCBIfam" id="TIGR01225">
    <property type="entry name" value="hutH"/>
    <property type="match status" value="1"/>
</dbReference>
<evidence type="ECO:0000256" key="8">
    <source>
        <dbReference type="RuleBase" id="RU004479"/>
    </source>
</evidence>
<evidence type="ECO:0000313" key="11">
    <source>
        <dbReference type="Proteomes" id="UP000614410"/>
    </source>
</evidence>
<comment type="subcellular location">
    <subcellularLocation>
        <location evidence="9">Cytoplasm</location>
    </subcellularLocation>
</comment>
<dbReference type="Gene3D" id="1.20.200.10">
    <property type="entry name" value="Fumarase/aspartase (Central domain)"/>
    <property type="match status" value="1"/>
</dbReference>
<dbReference type="GO" id="GO:0005737">
    <property type="term" value="C:cytoplasm"/>
    <property type="evidence" value="ECO:0007669"/>
    <property type="project" value="UniProtKB-SubCell"/>
</dbReference>
<evidence type="ECO:0000256" key="6">
    <source>
        <dbReference type="NCBIfam" id="TIGR01225"/>
    </source>
</evidence>
<sequence>MVLLDGSPLSIDDLVAVARLGAAVEMTGEARARMAPSRAVVEALESTNSVAYGVTTGFGALADRAIAPADRAALSRRVVESHAAGMGQPLDAEVVRGMLLLRARTLCAGYSGVRPVLVEAIAALLNARLVPWVPEHGSLGASGDLAPLAHATACLLGQGWTWDGSTRRGALEALAEHGLAPLTLGAREGLALINGTDGMSSVLALAVADLTDLLAAADVIAAMTIEALLGTVRAFSERAVALRPAPGQAASAANLRAMLAGSAMVASHRDSHHAVQDPYSLRCTPQVHGAARDVHGFAHDCVVRELASVVDNPMVLDGEMVSGGNFHGQALAYAADMLASICADLAAISERRLNRLLDPARSRGLPAFLTQQPGLNSGLMIAQYTAAAMVVDLRVAATPIAVHSMSTSAGQEDHVSMGFTAAMRTRRSVATLRRVLATELVAGAQALELRAPLRPGPATAAMLSSLRTRVPHLDDDRVIAGDLAEAEEWLLERGWRDALAGVAVTS</sequence>
<dbReference type="EMBL" id="JAEKNN010000022">
    <property type="protein sequence ID" value="MBJ7608669.1"/>
    <property type="molecule type" value="Genomic_DNA"/>
</dbReference>
<accession>A0A934KDY9</accession>
<dbReference type="EC" id="4.3.1.3" evidence="2 6"/>
<dbReference type="InterPro" id="IPR024083">
    <property type="entry name" value="Fumarase/histidase_N"/>
</dbReference>
<organism evidence="10 11">
    <name type="scientific">Candidatus Amunia macphersoniae</name>
    <dbReference type="NCBI Taxonomy" id="3127014"/>
    <lineage>
        <taxon>Bacteria</taxon>
        <taxon>Bacillati</taxon>
        <taxon>Candidatus Dormiibacterota</taxon>
        <taxon>Candidatus Dormibacteria</taxon>
        <taxon>Candidatus Aeolococcales</taxon>
        <taxon>Candidatus Aeolococcaceae</taxon>
        <taxon>Candidatus Amunia</taxon>
    </lineage>
</organism>
<evidence type="ECO:0000313" key="10">
    <source>
        <dbReference type="EMBL" id="MBJ7608669.1"/>
    </source>
</evidence>
<dbReference type="FunFam" id="1.10.275.10:FF:000005">
    <property type="entry name" value="Histidine ammonia-lyase"/>
    <property type="match status" value="1"/>
</dbReference>
<evidence type="ECO:0000256" key="3">
    <source>
        <dbReference type="ARBA" id="ARBA00022808"/>
    </source>
</evidence>
<comment type="caution">
    <text evidence="10">The sequence shown here is derived from an EMBL/GenBank/DDBJ whole genome shotgun (WGS) entry which is preliminary data.</text>
</comment>